<protein>
    <submittedName>
        <fullName evidence="1">Uncharacterized protein</fullName>
    </submittedName>
</protein>
<sequence length="160" mass="18368">MATKWQPLELSFCCDLNICVSPQNLYVEILMSNVLALGRGAFKRCLGHESGVLGNAIIAFIKKIPFYKRELPSPFYKSEVTGRRQPSMNQEMVLTRHQICQRFDLELLSHQNCETVRNDKFESFLKCGDIHVYYHTSISTPKLREALGNAKILKIIRYVG</sequence>
<gene>
    <name evidence="1" type="ORF">HJG63_010662</name>
</gene>
<evidence type="ECO:0000313" key="2">
    <source>
        <dbReference type="Proteomes" id="UP000593571"/>
    </source>
</evidence>
<name>A0A7J8INK7_ROUAE</name>
<proteinExistence type="predicted"/>
<dbReference type="AlphaFoldDB" id="A0A7J8INK7"/>
<comment type="caution">
    <text evidence="1">The sequence shown here is derived from an EMBL/GenBank/DDBJ whole genome shotgun (WGS) entry which is preliminary data.</text>
</comment>
<keyword evidence="2" id="KW-1185">Reference proteome</keyword>
<dbReference type="EMBL" id="JACASE010000003">
    <property type="protein sequence ID" value="KAF6485472.1"/>
    <property type="molecule type" value="Genomic_DNA"/>
</dbReference>
<accession>A0A7J8INK7</accession>
<organism evidence="1 2">
    <name type="scientific">Rousettus aegyptiacus</name>
    <name type="common">Egyptian fruit bat</name>
    <name type="synonym">Pteropus aegyptiacus</name>
    <dbReference type="NCBI Taxonomy" id="9407"/>
    <lineage>
        <taxon>Eukaryota</taxon>
        <taxon>Metazoa</taxon>
        <taxon>Chordata</taxon>
        <taxon>Craniata</taxon>
        <taxon>Vertebrata</taxon>
        <taxon>Euteleostomi</taxon>
        <taxon>Mammalia</taxon>
        <taxon>Eutheria</taxon>
        <taxon>Laurasiatheria</taxon>
        <taxon>Chiroptera</taxon>
        <taxon>Yinpterochiroptera</taxon>
        <taxon>Pteropodoidea</taxon>
        <taxon>Pteropodidae</taxon>
        <taxon>Rousettinae</taxon>
        <taxon>Rousettus</taxon>
    </lineage>
</organism>
<reference evidence="1 2" key="1">
    <citation type="journal article" date="2020" name="Nature">
        <title>Six reference-quality genomes reveal evolution of bat adaptations.</title>
        <authorList>
            <person name="Jebb D."/>
            <person name="Huang Z."/>
            <person name="Pippel M."/>
            <person name="Hughes G.M."/>
            <person name="Lavrichenko K."/>
            <person name="Devanna P."/>
            <person name="Winkler S."/>
            <person name="Jermiin L.S."/>
            <person name="Skirmuntt E.C."/>
            <person name="Katzourakis A."/>
            <person name="Burkitt-Gray L."/>
            <person name="Ray D.A."/>
            <person name="Sullivan K.A.M."/>
            <person name="Roscito J.G."/>
            <person name="Kirilenko B.M."/>
            <person name="Davalos L.M."/>
            <person name="Corthals A.P."/>
            <person name="Power M.L."/>
            <person name="Jones G."/>
            <person name="Ransome R.D."/>
            <person name="Dechmann D.K.N."/>
            <person name="Locatelli A.G."/>
            <person name="Puechmaille S.J."/>
            <person name="Fedrigo O."/>
            <person name="Jarvis E.D."/>
            <person name="Hiller M."/>
            <person name="Vernes S.C."/>
            <person name="Myers E.W."/>
            <person name="Teeling E.C."/>
        </authorList>
    </citation>
    <scope>NUCLEOTIDE SEQUENCE [LARGE SCALE GENOMIC DNA]</scope>
    <source>
        <strain evidence="1">MRouAeg1</strain>
        <tissue evidence="1">Muscle</tissue>
    </source>
</reference>
<evidence type="ECO:0000313" key="1">
    <source>
        <dbReference type="EMBL" id="KAF6485472.1"/>
    </source>
</evidence>
<dbReference type="Proteomes" id="UP000593571">
    <property type="component" value="Unassembled WGS sequence"/>
</dbReference>